<evidence type="ECO:0000313" key="2">
    <source>
        <dbReference type="Proteomes" id="UP001221757"/>
    </source>
</evidence>
<organism evidence="1 2">
    <name type="scientific">Mycena rosella</name>
    <name type="common">Pink bonnet</name>
    <name type="synonym">Agaricus rosellus</name>
    <dbReference type="NCBI Taxonomy" id="1033263"/>
    <lineage>
        <taxon>Eukaryota</taxon>
        <taxon>Fungi</taxon>
        <taxon>Dikarya</taxon>
        <taxon>Basidiomycota</taxon>
        <taxon>Agaricomycotina</taxon>
        <taxon>Agaricomycetes</taxon>
        <taxon>Agaricomycetidae</taxon>
        <taxon>Agaricales</taxon>
        <taxon>Marasmiineae</taxon>
        <taxon>Mycenaceae</taxon>
        <taxon>Mycena</taxon>
    </lineage>
</organism>
<proteinExistence type="predicted"/>
<gene>
    <name evidence="1" type="ORF">B0H17DRAFT_1083318</name>
</gene>
<protein>
    <submittedName>
        <fullName evidence="1">Uncharacterized protein</fullName>
    </submittedName>
</protein>
<evidence type="ECO:0000313" key="1">
    <source>
        <dbReference type="EMBL" id="KAJ7672913.1"/>
    </source>
</evidence>
<name>A0AAD7D0I4_MYCRO</name>
<sequence length="71" mass="8165">MYYFILPTPLYRFPVIFHLGLHRFICGPPTELTERSGAAGGIAFSREDIRDIRFCSVLLRRYQDATRLGTA</sequence>
<comment type="caution">
    <text evidence="1">The sequence shown here is derived from an EMBL/GenBank/DDBJ whole genome shotgun (WGS) entry which is preliminary data.</text>
</comment>
<keyword evidence="2" id="KW-1185">Reference proteome</keyword>
<dbReference type="AlphaFoldDB" id="A0AAD7D0I4"/>
<dbReference type="EMBL" id="JARKIE010000164">
    <property type="protein sequence ID" value="KAJ7672913.1"/>
    <property type="molecule type" value="Genomic_DNA"/>
</dbReference>
<dbReference type="Proteomes" id="UP001221757">
    <property type="component" value="Unassembled WGS sequence"/>
</dbReference>
<accession>A0AAD7D0I4</accession>
<reference evidence="1" key="1">
    <citation type="submission" date="2023-03" db="EMBL/GenBank/DDBJ databases">
        <title>Massive genome expansion in bonnet fungi (Mycena s.s.) driven by repeated elements and novel gene families across ecological guilds.</title>
        <authorList>
            <consortium name="Lawrence Berkeley National Laboratory"/>
            <person name="Harder C.B."/>
            <person name="Miyauchi S."/>
            <person name="Viragh M."/>
            <person name="Kuo A."/>
            <person name="Thoen E."/>
            <person name="Andreopoulos B."/>
            <person name="Lu D."/>
            <person name="Skrede I."/>
            <person name="Drula E."/>
            <person name="Henrissat B."/>
            <person name="Morin E."/>
            <person name="Kohler A."/>
            <person name="Barry K."/>
            <person name="LaButti K."/>
            <person name="Morin E."/>
            <person name="Salamov A."/>
            <person name="Lipzen A."/>
            <person name="Mereny Z."/>
            <person name="Hegedus B."/>
            <person name="Baldrian P."/>
            <person name="Stursova M."/>
            <person name="Weitz H."/>
            <person name="Taylor A."/>
            <person name="Grigoriev I.V."/>
            <person name="Nagy L.G."/>
            <person name="Martin F."/>
            <person name="Kauserud H."/>
        </authorList>
    </citation>
    <scope>NUCLEOTIDE SEQUENCE</scope>
    <source>
        <strain evidence="1">CBHHK067</strain>
    </source>
</reference>